<evidence type="ECO:0000259" key="1">
    <source>
        <dbReference type="Pfam" id="PF00535"/>
    </source>
</evidence>
<evidence type="ECO:0000313" key="3">
    <source>
        <dbReference type="Proteomes" id="UP000011910"/>
    </source>
</evidence>
<dbReference type="Gene3D" id="3.90.550.10">
    <property type="entry name" value="Spore Coat Polysaccharide Biosynthesis Protein SpsA, Chain A"/>
    <property type="match status" value="1"/>
</dbReference>
<keyword evidence="3" id="KW-1185">Reference proteome</keyword>
<proteinExistence type="predicted"/>
<evidence type="ECO:0000313" key="2">
    <source>
        <dbReference type="EMBL" id="EMR03697.1"/>
    </source>
</evidence>
<dbReference type="Pfam" id="PF00535">
    <property type="entry name" value="Glycos_transf_2"/>
    <property type="match status" value="1"/>
</dbReference>
<dbReference type="PANTHER" id="PTHR43685:SF3">
    <property type="entry name" value="SLR2126 PROTEIN"/>
    <property type="match status" value="1"/>
</dbReference>
<keyword evidence="2" id="KW-0328">Glycosyltransferase</keyword>
<sequence length="295" mass="33339">MKISVIIPTFNGAHKILTVLHALERQSYQCFETIIVVDGSTDHTVALLETASVALSPFRIVVQENKGRAAVRNRGAREANGELLIFFDDDMRPEPDCVKQHLLHHEQVPNSIGVGITPEDPARCITDVHRYKAHLSYKWTRPLVNVQGPLPEPLVFLAAANFSVPNKLFLELGGFNEQLRDAEDQDLALRAVQANVPVYFLEQALSWHDDFFTLGRFIYRQREYQANHRLLAQLNPAYAPPPATTPGKGKQALLALFRHPWWIKAIDGANPFSLLPKKLRYKLYDVVVYANTLKS</sequence>
<protein>
    <submittedName>
        <fullName evidence="2">Poly-beta-1,6-N-acetyl-D-glucosamine synthase</fullName>
        <ecNumber evidence="2">2.4.1.-</ecNumber>
    </submittedName>
</protein>
<dbReference type="InterPro" id="IPR001173">
    <property type="entry name" value="Glyco_trans_2-like"/>
</dbReference>
<dbReference type="EMBL" id="AODQ01000019">
    <property type="protein sequence ID" value="EMR03697.1"/>
    <property type="molecule type" value="Genomic_DNA"/>
</dbReference>
<dbReference type="Proteomes" id="UP000011910">
    <property type="component" value="Unassembled WGS sequence"/>
</dbReference>
<dbReference type="STRING" id="1279009.ADICEAN_01131"/>
<dbReference type="InterPro" id="IPR050834">
    <property type="entry name" value="Glycosyltransf_2"/>
</dbReference>
<dbReference type="EC" id="2.4.1.-" evidence="2"/>
<dbReference type="GO" id="GO:0016757">
    <property type="term" value="F:glycosyltransferase activity"/>
    <property type="evidence" value="ECO:0007669"/>
    <property type="project" value="UniProtKB-KW"/>
</dbReference>
<dbReference type="PANTHER" id="PTHR43685">
    <property type="entry name" value="GLYCOSYLTRANSFERASE"/>
    <property type="match status" value="1"/>
</dbReference>
<dbReference type="InterPro" id="IPR029044">
    <property type="entry name" value="Nucleotide-diphossugar_trans"/>
</dbReference>
<name>M7N8W4_9BACT</name>
<gene>
    <name evidence="2" type="primary">pgaC_2</name>
    <name evidence="2" type="ORF">ADICEAN_01131</name>
</gene>
<feature type="domain" description="Glycosyltransferase 2-like" evidence="1">
    <location>
        <begin position="4"/>
        <end position="119"/>
    </location>
</feature>
<keyword evidence="2" id="KW-0808">Transferase</keyword>
<dbReference type="CDD" id="cd00761">
    <property type="entry name" value="Glyco_tranf_GTA_type"/>
    <property type="match status" value="1"/>
</dbReference>
<accession>M7N8W4</accession>
<dbReference type="SUPFAM" id="SSF53448">
    <property type="entry name" value="Nucleotide-diphospho-sugar transferases"/>
    <property type="match status" value="1"/>
</dbReference>
<comment type="caution">
    <text evidence="2">The sequence shown here is derived from an EMBL/GenBank/DDBJ whole genome shotgun (WGS) entry which is preliminary data.</text>
</comment>
<dbReference type="AlphaFoldDB" id="M7N8W4"/>
<organism evidence="2 3">
    <name type="scientific">Cesiribacter andamanensis AMV16</name>
    <dbReference type="NCBI Taxonomy" id="1279009"/>
    <lineage>
        <taxon>Bacteria</taxon>
        <taxon>Pseudomonadati</taxon>
        <taxon>Bacteroidota</taxon>
        <taxon>Cytophagia</taxon>
        <taxon>Cytophagales</taxon>
        <taxon>Cesiribacteraceae</taxon>
        <taxon>Cesiribacter</taxon>
    </lineage>
</organism>
<dbReference type="eggNOG" id="COG1216">
    <property type="taxonomic scope" value="Bacteria"/>
</dbReference>
<reference evidence="2 3" key="1">
    <citation type="journal article" date="2013" name="Genome Announc.">
        <title>Draft Genome Sequence of Cesiribacter andamanensis Strain AMV16T, Isolated from a Soil Sample from a Mud Volcano in the Andaman Islands, India.</title>
        <authorList>
            <person name="Shivaji S."/>
            <person name="Ara S."/>
            <person name="Begum Z."/>
            <person name="Srinivas T.N."/>
            <person name="Singh A."/>
            <person name="Kumar Pinnaka A."/>
        </authorList>
    </citation>
    <scope>NUCLEOTIDE SEQUENCE [LARGE SCALE GENOMIC DNA]</scope>
    <source>
        <strain evidence="2 3">AMV16</strain>
    </source>
</reference>